<dbReference type="Proteomes" id="UP000428330">
    <property type="component" value="Chromosome"/>
</dbReference>
<evidence type="ECO:0000313" key="3">
    <source>
        <dbReference type="Proteomes" id="UP000428330"/>
    </source>
</evidence>
<protein>
    <submittedName>
        <fullName evidence="2">Uncharacterized protein</fullName>
    </submittedName>
</protein>
<keyword evidence="1" id="KW-0812">Transmembrane</keyword>
<dbReference type="EMBL" id="CP034348">
    <property type="protein sequence ID" value="QGX97233.1"/>
    <property type="molecule type" value="Genomic_DNA"/>
</dbReference>
<gene>
    <name evidence="2" type="ORF">EI983_02655</name>
</gene>
<feature type="transmembrane region" description="Helical" evidence="1">
    <location>
        <begin position="15"/>
        <end position="33"/>
    </location>
</feature>
<feature type="transmembrane region" description="Helical" evidence="1">
    <location>
        <begin position="39"/>
        <end position="58"/>
    </location>
</feature>
<name>A0A6I6IN51_9RHOB</name>
<dbReference type="KEGG" id="rom:EI983_02655"/>
<dbReference type="AlphaFoldDB" id="A0A6I6IN51"/>
<evidence type="ECO:0000313" key="2">
    <source>
        <dbReference type="EMBL" id="QGX97233.1"/>
    </source>
</evidence>
<reference evidence="3" key="1">
    <citation type="submission" date="2018-12" db="EMBL/GenBank/DDBJ databases">
        <title>Complete genome sequence of Roseovarius sp. MME-070.</title>
        <authorList>
            <person name="Nam Y.-D."/>
            <person name="Kang J."/>
            <person name="Chung W.-H."/>
            <person name="Park Y.S."/>
        </authorList>
    </citation>
    <scope>NUCLEOTIDE SEQUENCE [LARGE SCALE GENOMIC DNA]</scope>
    <source>
        <strain evidence="3">MME-070</strain>
    </source>
</reference>
<dbReference type="OrthoDB" id="7851333at2"/>
<dbReference type="RefSeq" id="WP_157705740.1">
    <property type="nucleotide sequence ID" value="NZ_CP034348.1"/>
</dbReference>
<organism evidence="2 3">
    <name type="scientific">Roseovarius faecimaris</name>
    <dbReference type="NCBI Taxonomy" id="2494550"/>
    <lineage>
        <taxon>Bacteria</taxon>
        <taxon>Pseudomonadati</taxon>
        <taxon>Pseudomonadota</taxon>
        <taxon>Alphaproteobacteria</taxon>
        <taxon>Rhodobacterales</taxon>
        <taxon>Roseobacteraceae</taxon>
        <taxon>Roseovarius</taxon>
    </lineage>
</organism>
<evidence type="ECO:0000256" key="1">
    <source>
        <dbReference type="SAM" id="Phobius"/>
    </source>
</evidence>
<keyword evidence="3" id="KW-1185">Reference proteome</keyword>
<sequence>MSFVRPEARQWLQRWREAMLGAGCTALGLWWALGTQGAVAWIGWVISAAGIGLMLAGMQRGRFRLAGQGPGVVQVTEGQIAYFGPLTGGAVALSEVSRITLDPTGHPAHWSLSQQGQPDLYIPVNAEGADRLFDAFSSLPGMRTEHMLAQMKRKGGAPVLVWSRDSSAPRLPV</sequence>
<proteinExistence type="predicted"/>
<accession>A0A6I6IN51</accession>
<keyword evidence="1" id="KW-1133">Transmembrane helix</keyword>
<keyword evidence="1" id="KW-0472">Membrane</keyword>